<dbReference type="Proteomes" id="UP001163687">
    <property type="component" value="Chromosome"/>
</dbReference>
<reference evidence="1" key="1">
    <citation type="submission" date="2022-03" db="EMBL/GenBank/DDBJ databases">
        <title>Complete genome sequence of Caldinitratiruptor microaerophilus.</title>
        <authorList>
            <person name="Mukaiyama R."/>
            <person name="Nishiyama T."/>
            <person name="Ueda K."/>
        </authorList>
    </citation>
    <scope>NUCLEOTIDE SEQUENCE</scope>
    <source>
        <strain evidence="1">JCM 16183</strain>
    </source>
</reference>
<dbReference type="RefSeq" id="WP_264844356.1">
    <property type="nucleotide sequence ID" value="NZ_AP025628.1"/>
</dbReference>
<proteinExistence type="predicted"/>
<dbReference type="EMBL" id="AP025628">
    <property type="protein sequence ID" value="BDG60294.1"/>
    <property type="molecule type" value="Genomic_DNA"/>
</dbReference>
<dbReference type="KEGG" id="cmic:caldi_13840"/>
<gene>
    <name evidence="1" type="ORF">caldi_13840</name>
</gene>
<organism evidence="1 2">
    <name type="scientific">Caldinitratiruptor microaerophilus</name>
    <dbReference type="NCBI Taxonomy" id="671077"/>
    <lineage>
        <taxon>Bacteria</taxon>
        <taxon>Bacillati</taxon>
        <taxon>Bacillota</taxon>
        <taxon>Clostridia</taxon>
        <taxon>Eubacteriales</taxon>
        <taxon>Symbiobacteriaceae</taxon>
        <taxon>Caldinitratiruptor</taxon>
    </lineage>
</organism>
<evidence type="ECO:0000313" key="2">
    <source>
        <dbReference type="Proteomes" id="UP001163687"/>
    </source>
</evidence>
<protein>
    <submittedName>
        <fullName evidence="1">Uncharacterized protein</fullName>
    </submittedName>
</protein>
<keyword evidence="2" id="KW-1185">Reference proteome</keyword>
<name>A0AA35CKP3_9FIRM</name>
<sequence length="80" mass="8823">MRTSEALPDPVPWQYGRPSGEPGVFLLGADGWQERWSPHALHPYAAKWLEWAARSGPSPALAPPQPEFAFYALYVADGSD</sequence>
<dbReference type="AlphaFoldDB" id="A0AA35CKP3"/>
<accession>A0AA35CKP3</accession>
<evidence type="ECO:0000313" key="1">
    <source>
        <dbReference type="EMBL" id="BDG60294.1"/>
    </source>
</evidence>